<feature type="region of interest" description="Disordered" evidence="3">
    <location>
        <begin position="121"/>
        <end position="177"/>
    </location>
</feature>
<gene>
    <name evidence="6" type="ORF">GCM10025870_24580</name>
</gene>
<protein>
    <recommendedName>
        <fullName evidence="5">CopC domain-containing protein</fullName>
    </recommendedName>
</protein>
<dbReference type="Pfam" id="PF04234">
    <property type="entry name" value="CopC"/>
    <property type="match status" value="1"/>
</dbReference>
<evidence type="ECO:0000256" key="1">
    <source>
        <dbReference type="ARBA" id="ARBA00022729"/>
    </source>
</evidence>
<dbReference type="SUPFAM" id="SSF81296">
    <property type="entry name" value="E set domains"/>
    <property type="match status" value="1"/>
</dbReference>
<keyword evidence="1 4" id="KW-0732">Signal</keyword>
<dbReference type="InterPro" id="IPR014755">
    <property type="entry name" value="Cu-Rt/internalin_Ig-like"/>
</dbReference>
<organism evidence="6 7">
    <name type="scientific">Agromyces marinus</name>
    <dbReference type="NCBI Taxonomy" id="1389020"/>
    <lineage>
        <taxon>Bacteria</taxon>
        <taxon>Bacillati</taxon>
        <taxon>Actinomycetota</taxon>
        <taxon>Actinomycetes</taxon>
        <taxon>Micrococcales</taxon>
        <taxon>Microbacteriaceae</taxon>
        <taxon>Agromyces</taxon>
    </lineage>
</organism>
<evidence type="ECO:0000313" key="6">
    <source>
        <dbReference type="EMBL" id="BDZ55385.1"/>
    </source>
</evidence>
<feature type="chain" id="PRO_5046019443" description="CopC domain-containing protein" evidence="4">
    <location>
        <begin position="23"/>
        <end position="177"/>
    </location>
</feature>
<keyword evidence="2" id="KW-0186">Copper</keyword>
<feature type="signal peptide" evidence="4">
    <location>
        <begin position="1"/>
        <end position="22"/>
    </location>
</feature>
<sequence length="177" mass="18191">MPARRLSAFGAVVALTAMAVIAGPASPAAAHNTVIAVGPKDGSTVVTQPETVWLQTNDALLDVEGAGAMDVVGPDGLHYAGGCPAITGAIASVPAELGPAGEYTVVWRVVSADGHPISGEFDFDWEPADGEPLAEGLPNRRASRRVRAQSSPVRRPRARRMPPAPAPRPICCGSAAR</sequence>
<proteinExistence type="predicted"/>
<feature type="domain" description="CopC" evidence="5">
    <location>
        <begin position="31"/>
        <end position="124"/>
    </location>
</feature>
<keyword evidence="7" id="KW-1185">Reference proteome</keyword>
<reference evidence="7" key="1">
    <citation type="journal article" date="2019" name="Int. J. Syst. Evol. Microbiol.">
        <title>The Global Catalogue of Microorganisms (GCM) 10K type strain sequencing project: providing services to taxonomists for standard genome sequencing and annotation.</title>
        <authorList>
            <consortium name="The Broad Institute Genomics Platform"/>
            <consortium name="The Broad Institute Genome Sequencing Center for Infectious Disease"/>
            <person name="Wu L."/>
            <person name="Ma J."/>
        </authorList>
    </citation>
    <scope>NUCLEOTIDE SEQUENCE [LARGE SCALE GENOMIC DNA]</scope>
    <source>
        <strain evidence="7">NBRC 109019</strain>
    </source>
</reference>
<evidence type="ECO:0000313" key="7">
    <source>
        <dbReference type="Proteomes" id="UP001321477"/>
    </source>
</evidence>
<dbReference type="Gene3D" id="2.60.40.1220">
    <property type="match status" value="1"/>
</dbReference>
<accession>A0ABM8H3L2</accession>
<evidence type="ECO:0000256" key="4">
    <source>
        <dbReference type="SAM" id="SignalP"/>
    </source>
</evidence>
<dbReference type="InterPro" id="IPR007348">
    <property type="entry name" value="CopC_dom"/>
</dbReference>
<dbReference type="EMBL" id="AP027734">
    <property type="protein sequence ID" value="BDZ55385.1"/>
    <property type="molecule type" value="Genomic_DNA"/>
</dbReference>
<evidence type="ECO:0000259" key="5">
    <source>
        <dbReference type="Pfam" id="PF04234"/>
    </source>
</evidence>
<name>A0ABM8H3L2_9MICO</name>
<evidence type="ECO:0000256" key="2">
    <source>
        <dbReference type="ARBA" id="ARBA00023008"/>
    </source>
</evidence>
<dbReference type="RefSeq" id="WP_286329033.1">
    <property type="nucleotide sequence ID" value="NZ_AP027734.1"/>
</dbReference>
<evidence type="ECO:0000256" key="3">
    <source>
        <dbReference type="SAM" id="MobiDB-lite"/>
    </source>
</evidence>
<dbReference type="InterPro" id="IPR014756">
    <property type="entry name" value="Ig_E-set"/>
</dbReference>
<dbReference type="Proteomes" id="UP001321477">
    <property type="component" value="Chromosome"/>
</dbReference>